<reference evidence="1" key="1">
    <citation type="submission" date="2016-04" db="EMBL/GenBank/DDBJ databases">
        <authorList>
            <person name="Nguyen H.D."/>
            <person name="Samba Siva P."/>
            <person name="Cullis J."/>
            <person name="Levesque C.A."/>
            <person name="Hambleton S."/>
        </authorList>
    </citation>
    <scope>NUCLEOTIDE SEQUENCE</scope>
    <source>
        <strain evidence="1">DAOMC 236416</strain>
    </source>
</reference>
<dbReference type="EMBL" id="LWDF02002001">
    <property type="protein sequence ID" value="KAE8236926.1"/>
    <property type="molecule type" value="Genomic_DNA"/>
</dbReference>
<name>A0A177T5F8_9BASI</name>
<accession>A0A177T5F8</accession>
<organism evidence="1 2">
    <name type="scientific">Tilletia indica</name>
    <dbReference type="NCBI Taxonomy" id="43049"/>
    <lineage>
        <taxon>Eukaryota</taxon>
        <taxon>Fungi</taxon>
        <taxon>Dikarya</taxon>
        <taxon>Basidiomycota</taxon>
        <taxon>Ustilaginomycotina</taxon>
        <taxon>Exobasidiomycetes</taxon>
        <taxon>Tilletiales</taxon>
        <taxon>Tilletiaceae</taxon>
        <taxon>Tilletia</taxon>
    </lineage>
</organism>
<dbReference type="Proteomes" id="UP000077521">
    <property type="component" value="Unassembled WGS sequence"/>
</dbReference>
<comment type="caution">
    <text evidence="1">The sequence shown here is derived from an EMBL/GenBank/DDBJ whole genome shotgun (WGS) entry which is preliminary data.</text>
</comment>
<protein>
    <submittedName>
        <fullName evidence="1">Uncharacterized protein</fullName>
    </submittedName>
</protein>
<evidence type="ECO:0000313" key="2">
    <source>
        <dbReference type="Proteomes" id="UP000077521"/>
    </source>
</evidence>
<keyword evidence="2" id="KW-1185">Reference proteome</keyword>
<sequence length="212" mass="21807">MSVRGQSKTRRCHAFRSLVGFSRFSCPNRCAFDLGCRCCCLLGVCLCWRGLCCCWRGPAPDPEPSAASKSTRAKKIIKRAQATYGGNTARISGKTASLPPIAGVDAATTDAGGERVGSGDGTAAAESAAASATTAIVAAAAAVAALAAITGASTTDATTLKSKYAVLNYCPYCYDLVDVMGDCISTNPTGSYSTSAPQQTLMLPEPRFLGLP</sequence>
<proteinExistence type="predicted"/>
<reference evidence="1" key="2">
    <citation type="journal article" date="2019" name="IMA Fungus">
        <title>Genome sequencing and comparison of five Tilletia species to identify candidate genes for the detection of regulated species infecting wheat.</title>
        <authorList>
            <person name="Nguyen H.D.T."/>
            <person name="Sultana T."/>
            <person name="Kesanakurti P."/>
            <person name="Hambleton S."/>
        </authorList>
    </citation>
    <scope>NUCLEOTIDE SEQUENCE</scope>
    <source>
        <strain evidence="1">DAOMC 236416</strain>
    </source>
</reference>
<gene>
    <name evidence="1" type="ORF">A4X13_0g8981</name>
</gene>
<evidence type="ECO:0000313" key="1">
    <source>
        <dbReference type="EMBL" id="KAE8236926.1"/>
    </source>
</evidence>
<dbReference type="AlphaFoldDB" id="A0A177T5F8"/>